<organism evidence="1 2">
    <name type="scientific">Dreissena polymorpha</name>
    <name type="common">Zebra mussel</name>
    <name type="synonym">Mytilus polymorpha</name>
    <dbReference type="NCBI Taxonomy" id="45954"/>
    <lineage>
        <taxon>Eukaryota</taxon>
        <taxon>Metazoa</taxon>
        <taxon>Spiralia</taxon>
        <taxon>Lophotrochozoa</taxon>
        <taxon>Mollusca</taxon>
        <taxon>Bivalvia</taxon>
        <taxon>Autobranchia</taxon>
        <taxon>Heteroconchia</taxon>
        <taxon>Euheterodonta</taxon>
        <taxon>Imparidentia</taxon>
        <taxon>Neoheterodontei</taxon>
        <taxon>Myida</taxon>
        <taxon>Dreissenoidea</taxon>
        <taxon>Dreissenidae</taxon>
        <taxon>Dreissena</taxon>
    </lineage>
</organism>
<proteinExistence type="predicted"/>
<protein>
    <submittedName>
        <fullName evidence="1">Uncharacterized protein</fullName>
    </submittedName>
</protein>
<dbReference type="Proteomes" id="UP000828390">
    <property type="component" value="Unassembled WGS sequence"/>
</dbReference>
<evidence type="ECO:0000313" key="2">
    <source>
        <dbReference type="Proteomes" id="UP000828390"/>
    </source>
</evidence>
<sequence length="169" mass="19055">MCIECRARRFSVGPVAGRSDGTGGTIPRTKRTPIGVEHFSPGPIGCTSIGRIERMRRGPFRWYRRNDSTDLTHSHRSRTLFYRTYRVRITRMHRAGVIRAILMLPAERVFRPYAFPSNSNTFLPDLTGAHRSDASSECDAGRSDGTCATISWTLRIPFGVEDFSHVPIV</sequence>
<comment type="caution">
    <text evidence="1">The sequence shown here is derived from an EMBL/GenBank/DDBJ whole genome shotgun (WGS) entry which is preliminary data.</text>
</comment>
<gene>
    <name evidence="1" type="ORF">DPMN_087953</name>
</gene>
<name>A0A9D4QWV6_DREPO</name>
<dbReference type="AlphaFoldDB" id="A0A9D4QWV6"/>
<keyword evidence="2" id="KW-1185">Reference proteome</keyword>
<reference evidence="1" key="1">
    <citation type="journal article" date="2019" name="bioRxiv">
        <title>The Genome of the Zebra Mussel, Dreissena polymorpha: A Resource for Invasive Species Research.</title>
        <authorList>
            <person name="McCartney M.A."/>
            <person name="Auch B."/>
            <person name="Kono T."/>
            <person name="Mallez S."/>
            <person name="Zhang Y."/>
            <person name="Obille A."/>
            <person name="Becker A."/>
            <person name="Abrahante J.E."/>
            <person name="Garbe J."/>
            <person name="Badalamenti J.P."/>
            <person name="Herman A."/>
            <person name="Mangelson H."/>
            <person name="Liachko I."/>
            <person name="Sullivan S."/>
            <person name="Sone E.D."/>
            <person name="Koren S."/>
            <person name="Silverstein K.A.T."/>
            <person name="Beckman K.B."/>
            <person name="Gohl D.M."/>
        </authorList>
    </citation>
    <scope>NUCLEOTIDE SEQUENCE</scope>
    <source>
        <strain evidence="1">Duluth1</strain>
        <tissue evidence="1">Whole animal</tissue>
    </source>
</reference>
<accession>A0A9D4QWV6</accession>
<dbReference type="EMBL" id="JAIWYP010000003">
    <property type="protein sequence ID" value="KAH3845672.1"/>
    <property type="molecule type" value="Genomic_DNA"/>
</dbReference>
<evidence type="ECO:0000313" key="1">
    <source>
        <dbReference type="EMBL" id="KAH3845672.1"/>
    </source>
</evidence>
<reference evidence="1" key="2">
    <citation type="submission" date="2020-11" db="EMBL/GenBank/DDBJ databases">
        <authorList>
            <person name="McCartney M.A."/>
            <person name="Auch B."/>
            <person name="Kono T."/>
            <person name="Mallez S."/>
            <person name="Becker A."/>
            <person name="Gohl D.M."/>
            <person name="Silverstein K.A.T."/>
            <person name="Koren S."/>
            <person name="Bechman K.B."/>
            <person name="Herman A."/>
            <person name="Abrahante J.E."/>
            <person name="Garbe J."/>
        </authorList>
    </citation>
    <scope>NUCLEOTIDE SEQUENCE</scope>
    <source>
        <strain evidence="1">Duluth1</strain>
        <tissue evidence="1">Whole animal</tissue>
    </source>
</reference>